<organism evidence="2 3">
    <name type="scientific">Rhodotorula diobovata</name>
    <dbReference type="NCBI Taxonomy" id="5288"/>
    <lineage>
        <taxon>Eukaryota</taxon>
        <taxon>Fungi</taxon>
        <taxon>Dikarya</taxon>
        <taxon>Basidiomycota</taxon>
        <taxon>Pucciniomycotina</taxon>
        <taxon>Microbotryomycetes</taxon>
        <taxon>Sporidiobolales</taxon>
        <taxon>Sporidiobolaceae</taxon>
        <taxon>Rhodotorula</taxon>
    </lineage>
</organism>
<evidence type="ECO:0000313" key="2">
    <source>
        <dbReference type="EMBL" id="TNY19901.1"/>
    </source>
</evidence>
<feature type="region of interest" description="Disordered" evidence="1">
    <location>
        <begin position="299"/>
        <end position="339"/>
    </location>
</feature>
<proteinExistence type="predicted"/>
<feature type="region of interest" description="Disordered" evidence="1">
    <location>
        <begin position="219"/>
        <end position="238"/>
    </location>
</feature>
<accession>A0A5C5FW29</accession>
<sequence length="367" mass="37589">MLSPSRPSTSPPSPRSPSPSHPHSRNHPRSAFYKLSSLSELELANLSLADMFRFEPSRVTDDELDSLPDLGLGQSVVEEAEQRFHERAHEALVFAATPSNSAAPSALPSPTRTTGFFSPSSASASASASRASLSPSSSSRLRPPPAYASSEAADPSYFALSRASLYSDGTDRAYSTSSASTPSLWSAHSPSLSDASAFMGTPADSVACSPLGPRSPANGLALGGGSAKKAAQSPPPPLSLALAQLDLRDDPTPVTAVPSPAPAPPKPATIASRRGPAAAASLKLSLPPLRTSTSFSSLRAHVQGGTKSPAAPAALSHLSAPSSPSRGARSAAAGGGKPAWVRELEVKAGDVQDGVRLRKKRSSGFAF</sequence>
<comment type="caution">
    <text evidence="2">The sequence shown here is derived from an EMBL/GenBank/DDBJ whole genome shotgun (WGS) entry which is preliminary data.</text>
</comment>
<gene>
    <name evidence="2" type="ORF">DMC30DRAFT_417453</name>
</gene>
<dbReference type="OrthoDB" id="2528081at2759"/>
<feature type="region of interest" description="Disordered" evidence="1">
    <location>
        <begin position="1"/>
        <end position="30"/>
    </location>
</feature>
<feature type="region of interest" description="Disordered" evidence="1">
    <location>
        <begin position="99"/>
        <end position="152"/>
    </location>
</feature>
<name>A0A5C5FW29_9BASI</name>
<reference evidence="2 3" key="1">
    <citation type="submission" date="2019-03" db="EMBL/GenBank/DDBJ databases">
        <title>Rhodosporidium diobovatum UCD-FST 08-225 genome sequencing, assembly, and annotation.</title>
        <authorList>
            <person name="Fakankun I.U."/>
            <person name="Fristensky B."/>
            <person name="Levin D.B."/>
        </authorList>
    </citation>
    <scope>NUCLEOTIDE SEQUENCE [LARGE SCALE GENOMIC DNA]</scope>
    <source>
        <strain evidence="2 3">UCD-FST 08-225</strain>
    </source>
</reference>
<dbReference type="EMBL" id="SOZI01000081">
    <property type="protein sequence ID" value="TNY19901.1"/>
    <property type="molecule type" value="Genomic_DNA"/>
</dbReference>
<evidence type="ECO:0000313" key="3">
    <source>
        <dbReference type="Proteomes" id="UP000311382"/>
    </source>
</evidence>
<protein>
    <submittedName>
        <fullName evidence="2">Uncharacterized protein</fullName>
    </submittedName>
</protein>
<feature type="compositionally biased region" description="Low complexity" evidence="1">
    <location>
        <begin position="99"/>
        <end position="141"/>
    </location>
</feature>
<feature type="region of interest" description="Disordered" evidence="1">
    <location>
        <begin position="250"/>
        <end position="276"/>
    </location>
</feature>
<dbReference type="AlphaFoldDB" id="A0A5C5FW29"/>
<evidence type="ECO:0000256" key="1">
    <source>
        <dbReference type="SAM" id="MobiDB-lite"/>
    </source>
</evidence>
<keyword evidence="3" id="KW-1185">Reference proteome</keyword>
<feature type="compositionally biased region" description="Pro residues" evidence="1">
    <location>
        <begin position="9"/>
        <end position="20"/>
    </location>
</feature>
<dbReference type="Proteomes" id="UP000311382">
    <property type="component" value="Unassembled WGS sequence"/>
</dbReference>
<feature type="compositionally biased region" description="Low complexity" evidence="1">
    <location>
        <begin position="308"/>
        <end position="332"/>
    </location>
</feature>